<dbReference type="AlphaFoldDB" id="A0A9N8HB63"/>
<feature type="domain" description="Peptidase M16 N-terminal" evidence="9">
    <location>
        <begin position="46"/>
        <end position="180"/>
    </location>
</feature>
<dbReference type="FunFam" id="3.30.830.10:FF:000012">
    <property type="entry name" value="Protease 3"/>
    <property type="match status" value="1"/>
</dbReference>
<evidence type="ECO:0000259" key="11">
    <source>
        <dbReference type="Pfam" id="PF16187"/>
    </source>
</evidence>
<keyword evidence="8" id="KW-0472">Membrane</keyword>
<evidence type="ECO:0000256" key="3">
    <source>
        <dbReference type="ARBA" id="ARBA00022670"/>
    </source>
</evidence>
<evidence type="ECO:0000256" key="5">
    <source>
        <dbReference type="ARBA" id="ARBA00022801"/>
    </source>
</evidence>
<dbReference type="GO" id="GO:0043171">
    <property type="term" value="P:peptide catabolic process"/>
    <property type="evidence" value="ECO:0007669"/>
    <property type="project" value="TreeGrafter"/>
</dbReference>
<dbReference type="GO" id="GO:0005739">
    <property type="term" value="C:mitochondrion"/>
    <property type="evidence" value="ECO:0007669"/>
    <property type="project" value="TreeGrafter"/>
</dbReference>
<keyword evidence="13" id="KW-1185">Reference proteome</keyword>
<evidence type="ECO:0000256" key="1">
    <source>
        <dbReference type="ARBA" id="ARBA00001947"/>
    </source>
</evidence>
<dbReference type="GO" id="GO:0046872">
    <property type="term" value="F:metal ion binding"/>
    <property type="evidence" value="ECO:0007669"/>
    <property type="project" value="UniProtKB-KW"/>
</dbReference>
<evidence type="ECO:0000256" key="8">
    <source>
        <dbReference type="SAM" id="Phobius"/>
    </source>
</evidence>
<gene>
    <name evidence="12" type="ORF">SEMRO_249_G098820.1</name>
</gene>
<name>A0A9N8HB63_9STRA</name>
<comment type="caution">
    <text evidence="12">The sequence shown here is derived from an EMBL/GenBank/DDBJ whole genome shotgun (WGS) entry which is preliminary data.</text>
</comment>
<dbReference type="Pfam" id="PF00675">
    <property type="entry name" value="Peptidase_M16"/>
    <property type="match status" value="1"/>
</dbReference>
<dbReference type="SUPFAM" id="SSF63411">
    <property type="entry name" value="LuxS/MPP-like metallohydrolase"/>
    <property type="match status" value="4"/>
</dbReference>
<keyword evidence="8" id="KW-1133">Transmembrane helix</keyword>
<dbReference type="Proteomes" id="UP001153069">
    <property type="component" value="Unassembled WGS sequence"/>
</dbReference>
<sequence length="1167" mass="129056">MTDTAAKTTTEDVDTTITPLPDTIKGKADWRSFRSFQLANGVRCTLVHDPESKTFAAAAVADTGAGADPRSMPGVAHFVEHCLFLGSEKYPDENGYKSFLAAHGGRSNASTSLHTTTYKFEILAEFGEAALDRFAQFFVAPLFTRSGTGREVQAVDSENSKNLTADNRRRLQMLKGLADPTHYYSKFTTGNSATMPTANDEQLEQLRATLLAFHKKHYTPDRLLVVVAGPQSLDELQEYVVSKFSPLRAREFPSNIAEMTDAERQVHEAAQDLPNYSFYKPIPPYRPPFQSTLQKDFGGWPALLTTRPLKSLRKLSLMFQVPSDREHPDQSPVHVLSHLLGHEGPGSSFAVLQNHGLLSSLVAGPRTSGPDFCLFQVEMNLTEQGEERWQEVADVIFAHCRLLHQAALTCQQQSTTGTTTDTELHRIWGEVAALRRIFFDQTSPGGVYDFAPGLVGSVLVNGTEKCMSSGSMLNESAQTLPLEDIIKFAALLVPSNCIIERCSHAAWDAMEQQHGDDVTTKKENGNSTIIKAEKQKEPWYDIGYYLGQINPKQIQHWEGSNVEDNGGKLARIDHNLLHLPKPNRYIPRSLELCPELPEEAKAGPRIEKEIDPPNLLIDNKLGRLFHRLDDRYALPKSSLTLLWRNAAVENDLVDDSSWEYSVSSSVYSSLLSGMFSEHMAQDTYDAELAGLYWSLSMTSSGIKLACSGFSDRLADLALVVLEEFVSGNAVKEVYLTNAQDRVVRNLATYFASRRSDSIAVYYRDLLIAAHALGIDSSLEVAKTVTLESAREQHKKLVGNPQVEVDCLYSGNVSAKDAKVFFEKASKLITDAGPAHRLNLEEEKLWIPGPLEYQLPAGDTALHFPSNNPNEENGAVLVTYQSSVPGYKGPNLSSPDSLHSSASMRLLSHILREPLFDELRTKQQLGYIVHSYYDLAFSSKAPTKAGSNEPLMTPVDCLVVNVLSKKVAPAEVAKRIDEFLLDFRTTLENTPDSEISDHAKALSTKLLKPIQKLGTEAGSHFGKIRRYGPEILMSGGSDRDLPWDNSRVMAAAIQNLKKSDLVKTWDRLIQPKTRSRVTSHVYGSTFPLPPDLSKATSSRKIVNSVEDLVKLRSKLNRYQEGATSQGFTSQFLNRLSSNKAYAGAAAVAIFGVGYIGFSMLNKSKRVGK</sequence>
<evidence type="ECO:0000256" key="6">
    <source>
        <dbReference type="ARBA" id="ARBA00022833"/>
    </source>
</evidence>
<dbReference type="EMBL" id="CAICTM010000248">
    <property type="protein sequence ID" value="CAB9505975.1"/>
    <property type="molecule type" value="Genomic_DNA"/>
</dbReference>
<dbReference type="Gene3D" id="3.30.830.10">
    <property type="entry name" value="Metalloenzyme, LuxS/M16 peptidase-like"/>
    <property type="match status" value="4"/>
</dbReference>
<dbReference type="OrthoDB" id="952271at2759"/>
<keyword evidence="4" id="KW-0479">Metal-binding</keyword>
<dbReference type="InterPro" id="IPR032632">
    <property type="entry name" value="Peptidase_M16_M"/>
</dbReference>
<reference evidence="12" key="1">
    <citation type="submission" date="2020-06" db="EMBL/GenBank/DDBJ databases">
        <authorList>
            <consortium name="Plant Systems Biology data submission"/>
        </authorList>
    </citation>
    <scope>NUCLEOTIDE SEQUENCE</scope>
    <source>
        <strain evidence="12">D6</strain>
    </source>
</reference>
<dbReference type="InterPro" id="IPR050626">
    <property type="entry name" value="Peptidase_M16"/>
</dbReference>
<organism evidence="12 13">
    <name type="scientific">Seminavis robusta</name>
    <dbReference type="NCBI Taxonomy" id="568900"/>
    <lineage>
        <taxon>Eukaryota</taxon>
        <taxon>Sar</taxon>
        <taxon>Stramenopiles</taxon>
        <taxon>Ochrophyta</taxon>
        <taxon>Bacillariophyta</taxon>
        <taxon>Bacillariophyceae</taxon>
        <taxon>Bacillariophycidae</taxon>
        <taxon>Naviculales</taxon>
        <taxon>Naviculaceae</taxon>
        <taxon>Seminavis</taxon>
    </lineage>
</organism>
<evidence type="ECO:0000256" key="2">
    <source>
        <dbReference type="ARBA" id="ARBA00007261"/>
    </source>
</evidence>
<feature type="transmembrane region" description="Helical" evidence="8">
    <location>
        <begin position="1139"/>
        <end position="1159"/>
    </location>
</feature>
<comment type="cofactor">
    <cofactor evidence="1">
        <name>Zn(2+)</name>
        <dbReference type="ChEBI" id="CHEBI:29105"/>
    </cofactor>
</comment>
<dbReference type="GO" id="GO:0004222">
    <property type="term" value="F:metalloendopeptidase activity"/>
    <property type="evidence" value="ECO:0007669"/>
    <property type="project" value="TreeGrafter"/>
</dbReference>
<dbReference type="Pfam" id="PF05193">
    <property type="entry name" value="Peptidase_M16_C"/>
    <property type="match status" value="1"/>
</dbReference>
<dbReference type="InterPro" id="IPR011249">
    <property type="entry name" value="Metalloenz_LuxS/M16"/>
</dbReference>
<dbReference type="Pfam" id="PF16187">
    <property type="entry name" value="Peptidase_M16_M"/>
    <property type="match status" value="1"/>
</dbReference>
<feature type="domain" description="Peptidase M16 C-terminal" evidence="10">
    <location>
        <begin position="208"/>
        <end position="405"/>
    </location>
</feature>
<evidence type="ECO:0000256" key="4">
    <source>
        <dbReference type="ARBA" id="ARBA00022723"/>
    </source>
</evidence>
<dbReference type="PANTHER" id="PTHR43690">
    <property type="entry name" value="NARDILYSIN"/>
    <property type="match status" value="1"/>
</dbReference>
<evidence type="ECO:0000259" key="10">
    <source>
        <dbReference type="Pfam" id="PF05193"/>
    </source>
</evidence>
<evidence type="ECO:0000313" key="12">
    <source>
        <dbReference type="EMBL" id="CAB9505975.1"/>
    </source>
</evidence>
<dbReference type="GO" id="GO:0051603">
    <property type="term" value="P:proteolysis involved in protein catabolic process"/>
    <property type="evidence" value="ECO:0007669"/>
    <property type="project" value="TreeGrafter"/>
</dbReference>
<dbReference type="InterPro" id="IPR011765">
    <property type="entry name" value="Pept_M16_N"/>
</dbReference>
<evidence type="ECO:0000313" key="13">
    <source>
        <dbReference type="Proteomes" id="UP001153069"/>
    </source>
</evidence>
<feature type="domain" description="Peptidase M16 middle/third" evidence="11">
    <location>
        <begin position="530"/>
        <end position="770"/>
    </location>
</feature>
<keyword evidence="7" id="KW-0482">Metalloprotease</keyword>
<protein>
    <submittedName>
        <fullName evidence="12">Insulin-degrading enzyme</fullName>
    </submittedName>
</protein>
<keyword evidence="6" id="KW-0862">Zinc</keyword>
<accession>A0A9N8HB63</accession>
<keyword evidence="8" id="KW-0812">Transmembrane</keyword>
<evidence type="ECO:0000259" key="9">
    <source>
        <dbReference type="Pfam" id="PF00675"/>
    </source>
</evidence>
<proteinExistence type="inferred from homology"/>
<keyword evidence="3" id="KW-0645">Protease</keyword>
<dbReference type="PANTHER" id="PTHR43690:SF18">
    <property type="entry name" value="INSULIN-DEGRADING ENZYME-RELATED"/>
    <property type="match status" value="1"/>
</dbReference>
<evidence type="ECO:0000256" key="7">
    <source>
        <dbReference type="ARBA" id="ARBA00023049"/>
    </source>
</evidence>
<comment type="similarity">
    <text evidence="2">Belongs to the peptidase M16 family.</text>
</comment>
<keyword evidence="5" id="KW-0378">Hydrolase</keyword>
<dbReference type="InterPro" id="IPR007863">
    <property type="entry name" value="Peptidase_M16_C"/>
</dbReference>
<dbReference type="GO" id="GO:0005829">
    <property type="term" value="C:cytosol"/>
    <property type="evidence" value="ECO:0007669"/>
    <property type="project" value="TreeGrafter"/>
</dbReference>